<feature type="compositionally biased region" description="Polar residues" evidence="1">
    <location>
        <begin position="1"/>
        <end position="10"/>
    </location>
</feature>
<organism evidence="2 3">
    <name type="scientific">Tetrapyrgos nigripes</name>
    <dbReference type="NCBI Taxonomy" id="182062"/>
    <lineage>
        <taxon>Eukaryota</taxon>
        <taxon>Fungi</taxon>
        <taxon>Dikarya</taxon>
        <taxon>Basidiomycota</taxon>
        <taxon>Agaricomycotina</taxon>
        <taxon>Agaricomycetes</taxon>
        <taxon>Agaricomycetidae</taxon>
        <taxon>Agaricales</taxon>
        <taxon>Marasmiineae</taxon>
        <taxon>Marasmiaceae</taxon>
        <taxon>Tetrapyrgos</taxon>
    </lineage>
</organism>
<evidence type="ECO:0000313" key="3">
    <source>
        <dbReference type="Proteomes" id="UP000559256"/>
    </source>
</evidence>
<evidence type="ECO:0000256" key="1">
    <source>
        <dbReference type="SAM" id="MobiDB-lite"/>
    </source>
</evidence>
<feature type="compositionally biased region" description="Low complexity" evidence="1">
    <location>
        <begin position="1519"/>
        <end position="1549"/>
    </location>
</feature>
<feature type="compositionally biased region" description="Low complexity" evidence="1">
    <location>
        <begin position="1639"/>
        <end position="1656"/>
    </location>
</feature>
<reference evidence="2 3" key="1">
    <citation type="journal article" date="2020" name="ISME J.">
        <title>Uncovering the hidden diversity of litter-decomposition mechanisms in mushroom-forming fungi.</title>
        <authorList>
            <person name="Floudas D."/>
            <person name="Bentzer J."/>
            <person name="Ahren D."/>
            <person name="Johansson T."/>
            <person name="Persson P."/>
            <person name="Tunlid A."/>
        </authorList>
    </citation>
    <scope>NUCLEOTIDE SEQUENCE [LARGE SCALE GENOMIC DNA]</scope>
    <source>
        <strain evidence="2 3">CBS 291.85</strain>
    </source>
</reference>
<protein>
    <submittedName>
        <fullName evidence="2">Uncharacterized protein</fullName>
    </submittedName>
</protein>
<feature type="compositionally biased region" description="Polar residues" evidence="1">
    <location>
        <begin position="1736"/>
        <end position="1749"/>
    </location>
</feature>
<feature type="compositionally biased region" description="Pro residues" evidence="1">
    <location>
        <begin position="1491"/>
        <end position="1503"/>
    </location>
</feature>
<dbReference type="Proteomes" id="UP000559256">
    <property type="component" value="Unassembled WGS sequence"/>
</dbReference>
<sequence length="1749" mass="194506">MSRLTASPFNKPSPFQFPRVPLSPPETNSDHVPASSLSASVSVAGGIDGLPNVEPDQSRSQSSDSPSARFRRGLSSLAYHSSGLRDARERGVSRNYRYFVIVVPPPAFVQDHGQLGHTLSLGPQHRLGQGMLMPLFPTMYAQLSAIAREFNFPSTTGLCLYLHVTDNGVTSTPRISDDSWQLIWNHIFEASSPSTKIPVVGKIEFDLDLRQARWYGAWLSSSHREQLDVPSSVVPSTAPSLSHFRMDSRATELDLTIGDDTIDNPSHESSVPTVRHIPRKLSLVDRLDSVSTRSGPSRPPLRPSTSSSPPANNTSPSVLSPIFQEDEPKTATLSLRGDLQSKVNIWRASANLNPSSLAARGQTSLDPANLPNTISLDAVMHDDDGEDDELNLEDFAWSVSSLGPPDYDNSESITSWDRVLSVHMDRRAEGSVCLTPSDCTSFGPSDYTLPPLSPPSERAWTPDLAGRMYEDAPLSPATATSWGPSSDLEWPPSPLSEGGISSVDFTYRMQLSRPPTPATATSWGAPSEWPASPMSDGRVSSVDFTYRMQMSRPQTPSTATSWGPASWPASPATPFYVHTPDAGQRSFDLDVEEPSGAVWRHVWPYTQKKSSTVPKSNSSPWDQVWPYRETTAAASRSSGRDDVSVYIKGSYPSLVIYQHVYPYFNLYPPVAHASGHVQCVYPHFNLYPSVANTRRLINVQVSERLDGSSQYPVFNLYPAVYPWNLNEIYSVAQPELFRKSVVQSQGYPDFQIYPAIHRSNQSASRPWNHVWPYQMPNKASSRSVHVVARPWNHGWPYWTTTKKEDSSCSTQVTTSSHPWNHVWPYTEKASSSVSVYLPCSYPSLQIYRAVYPCFDLYPALPRKLTQDSSYSTQVSASHPWNHVWPYTEKGSSSVSVYLPCSYPSFQIYRAVYPCFDLYPALPRKPTQVHYPHFDLYPAIYGVKQSPRQSSIHVSLPSSYPVFDIYKAVYPYNLEEVYPAIQLSAKFIRQNVISRSRTHGYPDFEIYPAIKSRGYPDFDIYPAHMKKRGSSRRAVEMKLLAKYPYFDLYPAVYPHIMLYPSGDIVISRKSTTKSNSNGPKSRGYPDFEIYPAVKSSGYPDFCIYPPMTMSKEKTRLSRSSATAHVGYPDFIIYPPVNSQSIGYPDFCIYPPMSMSKEKTRLSRSSAIAHIGYPDFVIYPPVNSQSIGYPDFCIYPPMTISEEKNRLSKSSATAHVGYPDFVIYPPVNSQSIGYPDFCIYPPIARWKSPSKRSTTTRSSGYPDFDIYPASKSVGYPDFCLYPPSSGRKVQQQRNGVIDMKLGFFYPFFNIYPGVYPTIMLYPPRSGEIEHKGIYVKHSSRYPVFDLYPAVYPHIVPYPRVICLPTPSLPKMVQTAVAKQVKSRRSRLTHAQLHALVWASGFPQVHRSYKALHDEVFANGVFATPSGSNASPDKLHSPRVHKSHRAVHDEVFASGIVDTPSGGTESRESLQTLRVDTVLRPRARAGSIARRPPSGAPPVRGLPPRPDSFISTSPEDINLLASPASSQGSRSSNSPSPSLERTRSSPTSSPVHAPVPPVRRRVNGNGLPPRPNSFLELRDSQAAEPARALPRTVSATNELPMRTSSLQRSASTVSASRPTDLRTTTLQRSASSVSRPPTVELRTTSLQRSMSSSRTTSIRKGPVHLSPVDERPPQLPALGSLDTPFRSSLDRSLDMDTPSRPQPPKKRDSLVMQRARAFESNEEEPILSKFPLPPRPTGPSLSSRFSSHTRPS</sequence>
<dbReference type="OrthoDB" id="3269353at2759"/>
<proteinExistence type="predicted"/>
<comment type="caution">
    <text evidence="2">The sequence shown here is derived from an EMBL/GenBank/DDBJ whole genome shotgun (WGS) entry which is preliminary data.</text>
</comment>
<feature type="compositionally biased region" description="Polar residues" evidence="1">
    <location>
        <begin position="1590"/>
        <end position="1632"/>
    </location>
</feature>
<accession>A0A8H5LUJ0</accession>
<evidence type="ECO:0000313" key="2">
    <source>
        <dbReference type="EMBL" id="KAF5369924.1"/>
    </source>
</evidence>
<feature type="region of interest" description="Disordered" evidence="1">
    <location>
        <begin position="516"/>
        <end position="536"/>
    </location>
</feature>
<feature type="compositionally biased region" description="Low complexity" evidence="1">
    <location>
        <begin position="303"/>
        <end position="317"/>
    </location>
</feature>
<name>A0A8H5LUJ0_9AGAR</name>
<gene>
    <name evidence="2" type="ORF">D9758_001014</name>
</gene>
<dbReference type="EMBL" id="JAACJM010000012">
    <property type="protein sequence ID" value="KAF5369924.1"/>
    <property type="molecule type" value="Genomic_DNA"/>
</dbReference>
<keyword evidence="3" id="KW-1185">Reference proteome</keyword>
<feature type="compositionally biased region" description="Polar residues" evidence="1">
    <location>
        <begin position="1458"/>
        <end position="1471"/>
    </location>
</feature>
<feature type="region of interest" description="Disordered" evidence="1">
    <location>
        <begin position="1"/>
        <end position="69"/>
    </location>
</feature>
<feature type="region of interest" description="Disordered" evidence="1">
    <location>
        <begin position="285"/>
        <end position="324"/>
    </location>
</feature>
<feature type="region of interest" description="Disordered" evidence="1">
    <location>
        <begin position="1449"/>
        <end position="1749"/>
    </location>
</feature>
<feature type="compositionally biased region" description="Low complexity" evidence="1">
    <location>
        <begin position="58"/>
        <end position="68"/>
    </location>
</feature>
<feature type="compositionally biased region" description="Low complexity" evidence="1">
    <location>
        <begin position="32"/>
        <end position="44"/>
    </location>
</feature>